<sequence length="288" mass="31610">MTHADFTIRPMSRIEFNLALDWAAAEGWNPGLMDAEPFFSVDPEGLLIGLLGHEPVAVISAVRYDAAFGFLGFYIVKPAYRGKGYGWRIWQAAMAHLGTRNVGLDGVTAQQDNYRRSGFQLAYRNVRYQGTAATTPLQATLPSNARIIPLNTLALAELSAFDRHFFPAARPDFLRRWISQPQSLALGVVSDQGLQGYGVRRSCRTGYKMGPLFANRPELATALLDALCIDVASDAPIFLDVPESNPAAVVLAEARGMHRVFETARMYTQAAPDLALSHIYGITSFELG</sequence>
<accession>A0ABM7MNH9</accession>
<dbReference type="PANTHER" id="PTHR47237:SF1">
    <property type="entry name" value="SLL0310 PROTEIN"/>
    <property type="match status" value="1"/>
</dbReference>
<dbReference type="Gene3D" id="3.40.630.90">
    <property type="match status" value="1"/>
</dbReference>
<dbReference type="RefSeq" id="WP_223903826.1">
    <property type="nucleotide sequence ID" value="NZ_AP024238.1"/>
</dbReference>
<proteinExistence type="predicted"/>
<dbReference type="InterPro" id="IPR041496">
    <property type="entry name" value="YitH/HolE_GNAT"/>
</dbReference>
<dbReference type="InterPro" id="IPR052729">
    <property type="entry name" value="Acyl/Acetyltrans_Enzymes"/>
</dbReference>
<dbReference type="PROSITE" id="PS51186">
    <property type="entry name" value="GNAT"/>
    <property type="match status" value="1"/>
</dbReference>
<gene>
    <name evidence="2" type="ORF">MIZ03_2701</name>
</gene>
<feature type="domain" description="N-acetyltransferase" evidence="1">
    <location>
        <begin position="6"/>
        <end position="142"/>
    </location>
</feature>
<name>A0ABM7MNH9_9BURK</name>
<dbReference type="Pfam" id="PF00583">
    <property type="entry name" value="Acetyltransf_1"/>
    <property type="match status" value="1"/>
</dbReference>
<dbReference type="EMBL" id="AP024238">
    <property type="protein sequence ID" value="BCO27810.1"/>
    <property type="molecule type" value="Genomic_DNA"/>
</dbReference>
<keyword evidence="3" id="KW-1185">Reference proteome</keyword>
<evidence type="ECO:0000313" key="3">
    <source>
        <dbReference type="Proteomes" id="UP000824366"/>
    </source>
</evidence>
<reference evidence="2 3" key="1">
    <citation type="journal article" date="2021" name="Microbiol. Spectr.">
        <title>A Single Bacterium Capable of Oxidation and Reduction of Iron at Circumneutral pH.</title>
        <authorList>
            <person name="Kato S."/>
            <person name="Ohkuma M."/>
        </authorList>
    </citation>
    <scope>NUCLEOTIDE SEQUENCE [LARGE SCALE GENOMIC DNA]</scope>
    <source>
        <strain evidence="2 3">MIZ03</strain>
    </source>
</reference>
<dbReference type="CDD" id="cd04301">
    <property type="entry name" value="NAT_SF"/>
    <property type="match status" value="1"/>
</dbReference>
<dbReference type="Gene3D" id="3.40.630.30">
    <property type="match status" value="1"/>
</dbReference>
<evidence type="ECO:0000259" key="1">
    <source>
        <dbReference type="PROSITE" id="PS51186"/>
    </source>
</evidence>
<protein>
    <recommendedName>
        <fullName evidence="1">N-acetyltransferase domain-containing protein</fullName>
    </recommendedName>
</protein>
<evidence type="ECO:0000313" key="2">
    <source>
        <dbReference type="EMBL" id="BCO27810.1"/>
    </source>
</evidence>
<organism evidence="2 3">
    <name type="scientific">Rhodoferax lithotrophicus</name>
    <dbReference type="NCBI Taxonomy" id="2798804"/>
    <lineage>
        <taxon>Bacteria</taxon>
        <taxon>Pseudomonadati</taxon>
        <taxon>Pseudomonadota</taxon>
        <taxon>Betaproteobacteria</taxon>
        <taxon>Burkholderiales</taxon>
        <taxon>Comamonadaceae</taxon>
        <taxon>Rhodoferax</taxon>
    </lineage>
</organism>
<dbReference type="SUPFAM" id="SSF55729">
    <property type="entry name" value="Acyl-CoA N-acyltransferases (Nat)"/>
    <property type="match status" value="1"/>
</dbReference>
<dbReference type="InterPro" id="IPR000182">
    <property type="entry name" value="GNAT_dom"/>
</dbReference>
<dbReference type="Pfam" id="PF18014">
    <property type="entry name" value="Acetyltransf_18"/>
    <property type="match status" value="1"/>
</dbReference>
<dbReference type="PANTHER" id="PTHR47237">
    <property type="entry name" value="SLL0310 PROTEIN"/>
    <property type="match status" value="1"/>
</dbReference>
<dbReference type="InterPro" id="IPR016181">
    <property type="entry name" value="Acyl_CoA_acyltransferase"/>
</dbReference>
<dbReference type="Proteomes" id="UP000824366">
    <property type="component" value="Chromosome"/>
</dbReference>